<dbReference type="EMBL" id="CP124756">
    <property type="protein sequence ID" value="WGZ94224.1"/>
    <property type="molecule type" value="Genomic_DNA"/>
</dbReference>
<protein>
    <recommendedName>
        <fullName evidence="2">Transposase IS4-like domain-containing protein</fullName>
    </recommendedName>
</protein>
<accession>A0AA95HFS9</accession>
<proteinExistence type="predicted"/>
<dbReference type="Proteomes" id="UP001301326">
    <property type="component" value="Chromosome"/>
</dbReference>
<name>A0AA95HFS9_9GAMM</name>
<sequence>MDTLGNLLHVSVHAANRSDTKAADPVLARGLEKYPSIKAFSGDAGYGGTAVTFVDETLGLVLHISRKIKDGWAGLSYPSAGSWRGHLSGWATSDD</sequence>
<gene>
    <name evidence="1" type="ORF">QJT81_20995</name>
</gene>
<evidence type="ECO:0000313" key="1">
    <source>
        <dbReference type="EMBL" id="WGZ94224.1"/>
    </source>
</evidence>
<reference evidence="1" key="2">
    <citation type="submission" date="2023-04" db="EMBL/GenBank/DDBJ databases">
        <authorList>
            <person name="Beletskiy A.V."/>
            <person name="Mardanov A.V."/>
            <person name="Ravin N.V."/>
        </authorList>
    </citation>
    <scope>NUCLEOTIDE SEQUENCE</scope>
    <source>
        <strain evidence="1">GKL-02</strain>
    </source>
</reference>
<dbReference type="KEGG" id="tput:QJT81_20995"/>
<evidence type="ECO:0008006" key="2">
    <source>
        <dbReference type="Google" id="ProtNLM"/>
    </source>
</evidence>
<reference evidence="1" key="1">
    <citation type="journal article" date="2023" name="Int. J. Mol. Sci.">
        <title>Metagenomics Revealed a New Genus 'Candidatus Thiocaldithrix dubininis' gen. nov., sp. nov. and a New Species 'Candidatus Thiothrix putei' sp. nov. in the Family Thiotrichaceae, Some Members of Which Have Traits of Both Na+- and H+-Motive Energetics.</title>
        <authorList>
            <person name="Ravin N.V."/>
            <person name="Muntyan M.S."/>
            <person name="Smolyakov D.D."/>
            <person name="Rudenko T.S."/>
            <person name="Beletsky A.V."/>
            <person name="Mardanov A.V."/>
            <person name="Grabovich M.Y."/>
        </authorList>
    </citation>
    <scope>NUCLEOTIDE SEQUENCE</scope>
    <source>
        <strain evidence="1">GKL-02</strain>
    </source>
</reference>
<dbReference type="AlphaFoldDB" id="A0AA95HFS9"/>
<organism evidence="1">
    <name type="scientific">Candidatus Thiothrix putei</name>
    <dbReference type="NCBI Taxonomy" id="3080811"/>
    <lineage>
        <taxon>Bacteria</taxon>
        <taxon>Pseudomonadati</taxon>
        <taxon>Pseudomonadota</taxon>
        <taxon>Gammaproteobacteria</taxon>
        <taxon>Thiotrichales</taxon>
        <taxon>Thiotrichaceae</taxon>
        <taxon>Thiothrix</taxon>
    </lineage>
</organism>